<evidence type="ECO:0000313" key="2">
    <source>
        <dbReference type="EMBL" id="OLY43239.1"/>
    </source>
</evidence>
<dbReference type="AlphaFoldDB" id="A0A1R0F8I3"/>
<dbReference type="InterPro" id="IPR010865">
    <property type="entry name" value="DUF1499"/>
</dbReference>
<evidence type="ECO:0008006" key="4">
    <source>
        <dbReference type="Google" id="ProtNLM"/>
    </source>
</evidence>
<keyword evidence="1" id="KW-0472">Membrane</keyword>
<evidence type="ECO:0000256" key="1">
    <source>
        <dbReference type="SAM" id="Phobius"/>
    </source>
</evidence>
<reference evidence="2 3" key="1">
    <citation type="submission" date="2016-12" db="EMBL/GenBank/DDBJ databases">
        <title>Comparative genomics of Bartonella apis.</title>
        <authorList>
            <person name="Engel P."/>
        </authorList>
    </citation>
    <scope>NUCLEOTIDE SEQUENCE [LARGE SCALE GENOMIC DNA]</scope>
    <source>
        <strain evidence="2 3">PEB0149</strain>
    </source>
</reference>
<gene>
    <name evidence="2" type="ORF">PEB0149_006640</name>
</gene>
<dbReference type="GeneID" id="92991676"/>
<dbReference type="RefSeq" id="WP_075870134.1">
    <property type="nucleotide sequence ID" value="NZ_CALYQA010000001.1"/>
</dbReference>
<evidence type="ECO:0000313" key="3">
    <source>
        <dbReference type="Proteomes" id="UP000187344"/>
    </source>
</evidence>
<feature type="transmembrane region" description="Helical" evidence="1">
    <location>
        <begin position="83"/>
        <end position="101"/>
    </location>
</feature>
<keyword evidence="3" id="KW-1185">Reference proteome</keyword>
<dbReference type="Pfam" id="PF07386">
    <property type="entry name" value="DUF1499"/>
    <property type="match status" value="1"/>
</dbReference>
<protein>
    <recommendedName>
        <fullName evidence="4">DUF1499 domain-containing protein</fullName>
    </recommendedName>
</protein>
<organism evidence="2 3">
    <name type="scientific">Bartonella apis</name>
    <dbReference type="NCBI Taxonomy" id="1686310"/>
    <lineage>
        <taxon>Bacteria</taxon>
        <taxon>Pseudomonadati</taxon>
        <taxon>Pseudomonadota</taxon>
        <taxon>Alphaproteobacteria</taxon>
        <taxon>Hyphomicrobiales</taxon>
        <taxon>Bartonellaceae</taxon>
        <taxon>Bartonella</taxon>
    </lineage>
</organism>
<dbReference type="Proteomes" id="UP000187344">
    <property type="component" value="Unassembled WGS sequence"/>
</dbReference>
<dbReference type="EMBL" id="LXYT01000002">
    <property type="protein sequence ID" value="OLY43239.1"/>
    <property type="molecule type" value="Genomic_DNA"/>
</dbReference>
<keyword evidence="1" id="KW-1133">Transmembrane helix</keyword>
<feature type="transmembrane region" description="Helical" evidence="1">
    <location>
        <begin position="39"/>
        <end position="62"/>
    </location>
</feature>
<dbReference type="OrthoDB" id="1523552at2"/>
<proteinExistence type="predicted"/>
<comment type="caution">
    <text evidence="2">The sequence shown here is derived from an EMBL/GenBank/DDBJ whole genome shotgun (WGS) entry which is preliminary data.</text>
</comment>
<feature type="transmembrane region" description="Helical" evidence="1">
    <location>
        <begin position="12"/>
        <end position="33"/>
    </location>
</feature>
<sequence>MRKIYVRLTSYAALWSPRFGGVSLLALVIVSLLHRFSLIRTHIFLVCSSIAGLLALIALFLAAKGLYDLWENGDRGGLKSLKGIVYSLITLTPISAFLFMWCVMPPLNDISTDTDTPPHFIGEARPADALPVAADLSGQANLQLKEWPELSGRRYDGSPDRILKSVRNVLDAQGWPIKAQRGVDGEDDELFIETEAKTFYLGFISDIVIRLTDEGDTTFVDMRSASRYLYRDLGVDASFILTFMDALDTEMLSTPIDQDNE</sequence>
<accession>A0A1R0F8I3</accession>
<name>A0A1R0F8I3_9HYPH</name>
<keyword evidence="1" id="KW-0812">Transmembrane</keyword>